<reference evidence="2" key="1">
    <citation type="journal article" date="2023" name="G3 (Bethesda)">
        <title>Genome assembly and association tests identify interacting loci associated with vigor, precocity, and sex in interspecific pistachio rootstocks.</title>
        <authorList>
            <person name="Palmer W."/>
            <person name="Jacygrad E."/>
            <person name="Sagayaradj S."/>
            <person name="Cavanaugh K."/>
            <person name="Han R."/>
            <person name="Bertier L."/>
            <person name="Beede B."/>
            <person name="Kafkas S."/>
            <person name="Golino D."/>
            <person name="Preece J."/>
            <person name="Michelmore R."/>
        </authorList>
    </citation>
    <scope>NUCLEOTIDE SEQUENCE [LARGE SCALE GENOMIC DNA]</scope>
</reference>
<evidence type="ECO:0000313" key="2">
    <source>
        <dbReference type="Proteomes" id="UP001164250"/>
    </source>
</evidence>
<dbReference type="EMBL" id="CM047900">
    <property type="protein sequence ID" value="KAJ0099725.1"/>
    <property type="molecule type" value="Genomic_DNA"/>
</dbReference>
<protein>
    <submittedName>
        <fullName evidence="1">Uncharacterized protein</fullName>
    </submittedName>
</protein>
<keyword evidence="2" id="KW-1185">Reference proteome</keyword>
<evidence type="ECO:0000313" key="1">
    <source>
        <dbReference type="EMBL" id="KAJ0099725.1"/>
    </source>
</evidence>
<dbReference type="Proteomes" id="UP001164250">
    <property type="component" value="Chromosome 4"/>
</dbReference>
<organism evidence="1 2">
    <name type="scientific">Pistacia atlantica</name>
    <dbReference type="NCBI Taxonomy" id="434234"/>
    <lineage>
        <taxon>Eukaryota</taxon>
        <taxon>Viridiplantae</taxon>
        <taxon>Streptophyta</taxon>
        <taxon>Embryophyta</taxon>
        <taxon>Tracheophyta</taxon>
        <taxon>Spermatophyta</taxon>
        <taxon>Magnoliopsida</taxon>
        <taxon>eudicotyledons</taxon>
        <taxon>Gunneridae</taxon>
        <taxon>Pentapetalae</taxon>
        <taxon>rosids</taxon>
        <taxon>malvids</taxon>
        <taxon>Sapindales</taxon>
        <taxon>Anacardiaceae</taxon>
        <taxon>Pistacia</taxon>
    </lineage>
</organism>
<gene>
    <name evidence="1" type="ORF">Patl1_19986</name>
</gene>
<name>A0ACC1BLE4_9ROSI</name>
<sequence length="148" mass="16713">MPYHAAIGFLIPLLIGILEVNNVQTKTKSMLETQPENMLAFLLATLVYCFAFAADLKSQIHHTNYSKFFSTIAIISGYLSSVSLVAMILSGLLGHFVFVLWALVFIIIVCQHAVFIKHTCHWLHQKIFRGIFNKFNGSCLMEQPRLPV</sequence>
<proteinExistence type="predicted"/>
<comment type="caution">
    <text evidence="1">The sequence shown here is derived from an EMBL/GenBank/DDBJ whole genome shotgun (WGS) entry which is preliminary data.</text>
</comment>
<accession>A0ACC1BLE4</accession>